<dbReference type="STRING" id="1111738.GCA_000427905_03456"/>
<dbReference type="SUPFAM" id="SSF53927">
    <property type="entry name" value="Cytidine deaminase-like"/>
    <property type="match status" value="1"/>
</dbReference>
<evidence type="ECO:0000313" key="3">
    <source>
        <dbReference type="EMBL" id="PZM96474.1"/>
    </source>
</evidence>
<dbReference type="Pfam" id="PF00383">
    <property type="entry name" value="dCMP_cyt_deam_1"/>
    <property type="match status" value="1"/>
</dbReference>
<protein>
    <submittedName>
        <fullName evidence="2 3">Deaminase</fullName>
    </submittedName>
</protein>
<dbReference type="AlphaFoldDB" id="A0A2W4JBL2"/>
<feature type="domain" description="CMP/dCMP-type deaminase" evidence="1">
    <location>
        <begin position="6"/>
        <end position="131"/>
    </location>
</feature>
<evidence type="ECO:0000259" key="1">
    <source>
        <dbReference type="PROSITE" id="PS51747"/>
    </source>
</evidence>
<name>A0A2W4JBL2_9PSEU</name>
<evidence type="ECO:0000313" key="4">
    <source>
        <dbReference type="Proteomes" id="UP000249324"/>
    </source>
</evidence>
<dbReference type="PANTHER" id="PTHR11079:SF162">
    <property type="entry name" value="RIBOFLAVIN BIOSYNTHESIS PROTEIN PYRD, CHLOROPLASTIC"/>
    <property type="match status" value="1"/>
</dbReference>
<dbReference type="EMBL" id="QGUI02000089">
    <property type="protein sequence ID" value="MFO7192322.1"/>
    <property type="molecule type" value="Genomic_DNA"/>
</dbReference>
<dbReference type="Proteomes" id="UP000249324">
    <property type="component" value="Unassembled WGS sequence"/>
</dbReference>
<reference evidence="2" key="2">
    <citation type="submission" date="2018-05" db="EMBL/GenBank/DDBJ databases">
        <authorList>
            <person name="Moura L."/>
            <person name="Setubal J.C."/>
        </authorList>
    </citation>
    <scope>NUCLEOTIDE SEQUENCE</scope>
    <source>
        <strain evidence="2">ZC4RG45</strain>
    </source>
</reference>
<evidence type="ECO:0000313" key="2">
    <source>
        <dbReference type="EMBL" id="MFO7192322.1"/>
    </source>
</evidence>
<organism evidence="3">
    <name type="scientific">Thermocrispum agreste</name>
    <dbReference type="NCBI Taxonomy" id="37925"/>
    <lineage>
        <taxon>Bacteria</taxon>
        <taxon>Bacillati</taxon>
        <taxon>Actinomycetota</taxon>
        <taxon>Actinomycetes</taxon>
        <taxon>Pseudonocardiales</taxon>
        <taxon>Pseudonocardiaceae</taxon>
        <taxon>Thermocrispum</taxon>
    </lineage>
</organism>
<reference evidence="2 4" key="3">
    <citation type="journal article" date="2021" name="BMC Genomics">
        <title>Genome-resolved metagenome and metatranscriptome analyses of thermophilic composting reveal key bacterial players and their metabolic interactions.</title>
        <authorList>
            <person name="Braga L.P.P."/>
            <person name="Pereira R.V."/>
            <person name="Martins L.F."/>
            <person name="Moura L.M.S."/>
            <person name="Sanchez F.B."/>
            <person name="Patane J.S.L."/>
            <person name="da Silva A.M."/>
            <person name="Setubal J.C."/>
        </authorList>
    </citation>
    <scope>NUCLEOTIDE SEQUENCE [LARGE SCALE GENOMIC DNA]</scope>
    <source>
        <strain evidence="2">ZC4RG45</strain>
    </source>
</reference>
<sequence>MPDLTQADLRLLRQAVELSRRSPRGHTYAVGAVIADAEHRVLATGYTRETGPADHAEEVALAKLAADDPRLATATIYTSLEPCSVRLSRPRSCTDLILASGIPRVVFAWREPELIVVCEGAERLTAAGRTVIEVPELAPRVREINADVLRVLETVEPSRDV</sequence>
<reference evidence="3" key="1">
    <citation type="submission" date="2018-05" db="EMBL/GenBank/DDBJ databases">
        <authorList>
            <person name="Lanie J.A."/>
            <person name="Ng W.-L."/>
            <person name="Kazmierczak K.M."/>
            <person name="Andrzejewski T.M."/>
            <person name="Davidsen T.M."/>
            <person name="Wayne K.J."/>
            <person name="Tettelin H."/>
            <person name="Glass J.I."/>
            <person name="Rusch D."/>
            <person name="Podicherti R."/>
            <person name="Tsui H.-C.T."/>
            <person name="Winkler M.E."/>
        </authorList>
    </citation>
    <scope>NUCLEOTIDE SEQUENCE</scope>
    <source>
        <strain evidence="3">ZC4RG45</strain>
    </source>
</reference>
<dbReference type="GO" id="GO:0008835">
    <property type="term" value="F:diaminohydroxyphosphoribosylaminopyrimidine deaminase activity"/>
    <property type="evidence" value="ECO:0007669"/>
    <property type="project" value="TreeGrafter"/>
</dbReference>
<dbReference type="EMBL" id="QGUI01000384">
    <property type="protein sequence ID" value="PZM96474.1"/>
    <property type="molecule type" value="Genomic_DNA"/>
</dbReference>
<reference evidence="2" key="4">
    <citation type="submission" date="2023-08" db="EMBL/GenBank/DDBJ databases">
        <authorList>
            <person name="Guima S.E.S."/>
            <person name="Martins L.F."/>
            <person name="Silva A.M."/>
            <person name="Setubal J.C."/>
        </authorList>
    </citation>
    <scope>NUCLEOTIDE SEQUENCE</scope>
    <source>
        <strain evidence="2">ZC4RG45</strain>
    </source>
</reference>
<proteinExistence type="predicted"/>
<dbReference type="PROSITE" id="PS51747">
    <property type="entry name" value="CYT_DCMP_DEAMINASES_2"/>
    <property type="match status" value="1"/>
</dbReference>
<accession>A0A2W4JBL2</accession>
<dbReference type="InterPro" id="IPR016193">
    <property type="entry name" value="Cytidine_deaminase-like"/>
</dbReference>
<dbReference type="InterPro" id="IPR002125">
    <property type="entry name" value="CMP_dCMP_dom"/>
</dbReference>
<gene>
    <name evidence="2" type="ORF">DIU77_008780</name>
    <name evidence="3" type="ORF">DIU77_10705</name>
</gene>
<comment type="caution">
    <text evidence="3">The sequence shown here is derived from an EMBL/GenBank/DDBJ whole genome shotgun (WGS) entry which is preliminary data.</text>
</comment>
<dbReference type="Gene3D" id="3.40.140.10">
    <property type="entry name" value="Cytidine Deaminase, domain 2"/>
    <property type="match status" value="1"/>
</dbReference>
<dbReference type="PANTHER" id="PTHR11079">
    <property type="entry name" value="CYTOSINE DEAMINASE FAMILY MEMBER"/>
    <property type="match status" value="1"/>
</dbReference>